<reference evidence="2" key="1">
    <citation type="submission" date="2020-03" db="EMBL/GenBank/DDBJ databases">
        <authorList>
            <person name="He L."/>
        </authorList>
    </citation>
    <scope>NUCLEOTIDE SEQUENCE</scope>
    <source>
        <strain evidence="2">CkLH20</strain>
    </source>
</reference>
<protein>
    <recommendedName>
        <fullName evidence="1">BTB domain-containing protein</fullName>
    </recommendedName>
</protein>
<dbReference type="SUPFAM" id="SSF54695">
    <property type="entry name" value="POZ domain"/>
    <property type="match status" value="1"/>
</dbReference>
<dbReference type="CDD" id="cd18186">
    <property type="entry name" value="BTB_POZ_ZBTB_KLHL-like"/>
    <property type="match status" value="1"/>
</dbReference>
<dbReference type="GeneID" id="62163717"/>
<dbReference type="Proteomes" id="UP000781932">
    <property type="component" value="Unassembled WGS sequence"/>
</dbReference>
<dbReference type="Gene3D" id="3.30.710.10">
    <property type="entry name" value="Potassium Channel Kv1.1, Chain A"/>
    <property type="match status" value="1"/>
</dbReference>
<dbReference type="PANTHER" id="PTHR47843:SF3">
    <property type="entry name" value="BTB DOMAIN-CONTAINING PROTEIN"/>
    <property type="match status" value="1"/>
</dbReference>
<sequence>MKMAGTAGRTIQDTEMIYTSRIFKFVIGQEGKEFYVHEGLVAPWSEAINRMLQNGMRESQEGVVVFKDLDTVVFASFLDFATYRNYKFQRSQDPKIPQVDHRSPEKRCDSLRDHLVPYQGTGMMDKRPYLKYMYLFVESSHTGRIYGPASGPAELNPPFDVELDLSISNREFGEVTRHHVKLYAFAEQWGVSELKQLCLHKIHSCLTWVKLSNSGYNLLFDIINLAYSSTMPGDKLRKLLNQMCVADITMIRGMPGFSRLAHDLPEIAVDILLEEPKYWEEKAKALEDVIGKFRPPIVEKEMKGKNESWW</sequence>
<reference evidence="2" key="2">
    <citation type="submission" date="2020-11" db="EMBL/GenBank/DDBJ databases">
        <title>Whole genome sequencing of Colletotrichum sp.</title>
        <authorList>
            <person name="Li H."/>
        </authorList>
    </citation>
    <scope>NUCLEOTIDE SEQUENCE</scope>
    <source>
        <strain evidence="2">CkLH20</strain>
    </source>
</reference>
<evidence type="ECO:0000313" key="2">
    <source>
        <dbReference type="EMBL" id="KAF9874790.1"/>
    </source>
</evidence>
<dbReference type="RefSeq" id="XP_038744251.1">
    <property type="nucleotide sequence ID" value="XM_038890643.1"/>
</dbReference>
<dbReference type="OrthoDB" id="9997739at2759"/>
<dbReference type="PANTHER" id="PTHR47843">
    <property type="entry name" value="BTB DOMAIN-CONTAINING PROTEIN-RELATED"/>
    <property type="match status" value="1"/>
</dbReference>
<evidence type="ECO:0000313" key="3">
    <source>
        <dbReference type="Proteomes" id="UP000781932"/>
    </source>
</evidence>
<gene>
    <name evidence="2" type="ORF">CkaCkLH20_07927</name>
</gene>
<dbReference type="InterPro" id="IPR000210">
    <property type="entry name" value="BTB/POZ_dom"/>
</dbReference>
<dbReference type="PROSITE" id="PS50097">
    <property type="entry name" value="BTB"/>
    <property type="match status" value="1"/>
</dbReference>
<dbReference type="EMBL" id="JAATWM020000025">
    <property type="protein sequence ID" value="KAF9874790.1"/>
    <property type="molecule type" value="Genomic_DNA"/>
</dbReference>
<keyword evidence="3" id="KW-1185">Reference proteome</keyword>
<name>A0A9P6I2U1_9PEZI</name>
<proteinExistence type="predicted"/>
<organism evidence="2 3">
    <name type="scientific">Colletotrichum karsti</name>
    <dbReference type="NCBI Taxonomy" id="1095194"/>
    <lineage>
        <taxon>Eukaryota</taxon>
        <taxon>Fungi</taxon>
        <taxon>Dikarya</taxon>
        <taxon>Ascomycota</taxon>
        <taxon>Pezizomycotina</taxon>
        <taxon>Sordariomycetes</taxon>
        <taxon>Hypocreomycetidae</taxon>
        <taxon>Glomerellales</taxon>
        <taxon>Glomerellaceae</taxon>
        <taxon>Colletotrichum</taxon>
        <taxon>Colletotrichum boninense species complex</taxon>
    </lineage>
</organism>
<accession>A0A9P6I2U1</accession>
<dbReference type="InterPro" id="IPR011333">
    <property type="entry name" value="SKP1/BTB/POZ_sf"/>
</dbReference>
<evidence type="ECO:0000259" key="1">
    <source>
        <dbReference type="PROSITE" id="PS50097"/>
    </source>
</evidence>
<comment type="caution">
    <text evidence="2">The sequence shown here is derived from an EMBL/GenBank/DDBJ whole genome shotgun (WGS) entry which is preliminary data.</text>
</comment>
<feature type="domain" description="BTB" evidence="1">
    <location>
        <begin position="23"/>
        <end position="90"/>
    </location>
</feature>
<dbReference type="AlphaFoldDB" id="A0A9P6I2U1"/>